<keyword evidence="10" id="KW-0378">Hydrolase</keyword>
<keyword evidence="4" id="KW-0547">Nucleotide-binding</keyword>
<dbReference type="GO" id="GO:0005525">
    <property type="term" value="F:GTP binding"/>
    <property type="evidence" value="ECO:0007669"/>
    <property type="project" value="UniProtKB-KW"/>
</dbReference>
<dbReference type="Pfam" id="PF09173">
    <property type="entry name" value="eIF2_C"/>
    <property type="match status" value="1"/>
</dbReference>
<dbReference type="SUPFAM" id="SSF50447">
    <property type="entry name" value="Translation proteins"/>
    <property type="match status" value="1"/>
</dbReference>
<feature type="domain" description="Tr-type G" evidence="8">
    <location>
        <begin position="32"/>
        <end position="162"/>
    </location>
</feature>
<dbReference type="SUPFAM" id="SSF52540">
    <property type="entry name" value="P-loop containing nucleoside triphosphate hydrolases"/>
    <property type="match status" value="1"/>
</dbReference>
<dbReference type="SUPFAM" id="SSF50465">
    <property type="entry name" value="EF-Tu/eEF-1alpha/eIF2-gamma C-terminal domain"/>
    <property type="match status" value="1"/>
</dbReference>
<feature type="domain" description="Initiation factor eIF2 gamma C-terminal" evidence="9">
    <location>
        <begin position="318"/>
        <end position="356"/>
    </location>
</feature>
<dbReference type="GO" id="GO:0005829">
    <property type="term" value="C:cytosol"/>
    <property type="evidence" value="ECO:0007669"/>
    <property type="project" value="TreeGrafter"/>
</dbReference>
<keyword evidence="11" id="KW-1185">Reference proteome</keyword>
<organism evidence="10 11">
    <name type="scientific">Zopfia rhizophila CBS 207.26</name>
    <dbReference type="NCBI Taxonomy" id="1314779"/>
    <lineage>
        <taxon>Eukaryota</taxon>
        <taxon>Fungi</taxon>
        <taxon>Dikarya</taxon>
        <taxon>Ascomycota</taxon>
        <taxon>Pezizomycotina</taxon>
        <taxon>Dothideomycetes</taxon>
        <taxon>Dothideomycetes incertae sedis</taxon>
        <taxon>Zopfiaceae</taxon>
        <taxon>Zopfia</taxon>
    </lineage>
</organism>
<dbReference type="InterPro" id="IPR027417">
    <property type="entry name" value="P-loop_NTPase"/>
</dbReference>
<evidence type="ECO:0000313" key="10">
    <source>
        <dbReference type="EMBL" id="KAF2182157.1"/>
    </source>
</evidence>
<keyword evidence="5" id="KW-0648">Protein biosynthesis</keyword>
<dbReference type="InterPro" id="IPR009000">
    <property type="entry name" value="Transl_B-barrel_sf"/>
</dbReference>
<dbReference type="Gene3D" id="3.40.50.300">
    <property type="entry name" value="P-loop containing nucleotide triphosphate hydrolases"/>
    <property type="match status" value="1"/>
</dbReference>
<dbReference type="InterPro" id="IPR050543">
    <property type="entry name" value="eIF2G"/>
</dbReference>
<evidence type="ECO:0000256" key="2">
    <source>
        <dbReference type="ARBA" id="ARBA00011986"/>
    </source>
</evidence>
<dbReference type="Proteomes" id="UP000800200">
    <property type="component" value="Unassembled WGS sequence"/>
</dbReference>
<dbReference type="GO" id="GO:0000049">
    <property type="term" value="F:tRNA binding"/>
    <property type="evidence" value="ECO:0007669"/>
    <property type="project" value="TreeGrafter"/>
</dbReference>
<evidence type="ECO:0000256" key="7">
    <source>
        <dbReference type="ARBA" id="ARBA00048107"/>
    </source>
</evidence>
<dbReference type="InterPro" id="IPR009001">
    <property type="entry name" value="Transl_elong_EF1A/Init_IF2_C"/>
</dbReference>
<comment type="catalytic activity">
    <reaction evidence="7">
        <text>GTP + H2O = GDP + phosphate + H(+)</text>
        <dbReference type="Rhea" id="RHEA:19669"/>
        <dbReference type="ChEBI" id="CHEBI:15377"/>
        <dbReference type="ChEBI" id="CHEBI:15378"/>
        <dbReference type="ChEBI" id="CHEBI:37565"/>
        <dbReference type="ChEBI" id="CHEBI:43474"/>
        <dbReference type="ChEBI" id="CHEBI:58189"/>
        <dbReference type="EC" id="3.6.5.3"/>
    </reaction>
</comment>
<evidence type="ECO:0000256" key="5">
    <source>
        <dbReference type="ARBA" id="ARBA00022917"/>
    </source>
</evidence>
<accession>A0A6A6DRB3</accession>
<dbReference type="AlphaFoldDB" id="A0A6A6DRB3"/>
<gene>
    <name evidence="10" type="ORF">K469DRAFT_740353</name>
</gene>
<dbReference type="InterPro" id="IPR000795">
    <property type="entry name" value="T_Tr_GTP-bd_dom"/>
</dbReference>
<evidence type="ECO:0000313" key="11">
    <source>
        <dbReference type="Proteomes" id="UP000800200"/>
    </source>
</evidence>
<dbReference type="GO" id="GO:0003924">
    <property type="term" value="F:GTPase activity"/>
    <property type="evidence" value="ECO:0007669"/>
    <property type="project" value="InterPro"/>
</dbReference>
<dbReference type="OrthoDB" id="1045173at2759"/>
<dbReference type="Pfam" id="PF00009">
    <property type="entry name" value="GTP_EFTU"/>
    <property type="match status" value="1"/>
</dbReference>
<dbReference type="GO" id="GO:0001731">
    <property type="term" value="P:formation of translation preinitiation complex"/>
    <property type="evidence" value="ECO:0007669"/>
    <property type="project" value="TreeGrafter"/>
</dbReference>
<evidence type="ECO:0000256" key="3">
    <source>
        <dbReference type="ARBA" id="ARBA00022540"/>
    </source>
</evidence>
<name>A0A6A6DRB3_9PEZI</name>
<evidence type="ECO:0000259" key="9">
    <source>
        <dbReference type="Pfam" id="PF09173"/>
    </source>
</evidence>
<dbReference type="EMBL" id="ML994649">
    <property type="protein sequence ID" value="KAF2182157.1"/>
    <property type="molecule type" value="Genomic_DNA"/>
</dbReference>
<dbReference type="PANTHER" id="PTHR42854">
    <property type="entry name" value="EUKARYOTIC TRANSLATION INITIATION FACTOR 2 SUBUNIT 3 FAMILY MEMBER"/>
    <property type="match status" value="1"/>
</dbReference>
<proteinExistence type="inferred from homology"/>
<comment type="similarity">
    <text evidence="1">Belongs to the TRAFAC class translation factor GTPase superfamily. Classic translation factor GTPase family. EF-Tu/EF-1A subfamily.</text>
</comment>
<evidence type="ECO:0000256" key="1">
    <source>
        <dbReference type="ARBA" id="ARBA00007249"/>
    </source>
</evidence>
<dbReference type="EC" id="3.6.5.3" evidence="2"/>
<evidence type="ECO:0000256" key="4">
    <source>
        <dbReference type="ARBA" id="ARBA00022741"/>
    </source>
</evidence>
<dbReference type="PRINTS" id="PR00315">
    <property type="entry name" value="ELONGATNFCT"/>
</dbReference>
<evidence type="ECO:0000259" key="8">
    <source>
        <dbReference type="Pfam" id="PF00009"/>
    </source>
</evidence>
<dbReference type="InterPro" id="IPR015256">
    <property type="entry name" value="eIF2g_C"/>
</dbReference>
<dbReference type="Gene3D" id="2.40.30.10">
    <property type="entry name" value="Translation factors"/>
    <property type="match status" value="2"/>
</dbReference>
<dbReference type="GO" id="GO:0003743">
    <property type="term" value="F:translation initiation factor activity"/>
    <property type="evidence" value="ECO:0007669"/>
    <property type="project" value="UniProtKB-KW"/>
</dbReference>
<evidence type="ECO:0000256" key="6">
    <source>
        <dbReference type="ARBA" id="ARBA00023134"/>
    </source>
</evidence>
<dbReference type="PANTHER" id="PTHR42854:SF3">
    <property type="entry name" value="EUKARYOTIC TRANSLATION INITIATION FACTOR 2 SUBUNIT 3-RELATED"/>
    <property type="match status" value="1"/>
</dbReference>
<keyword evidence="3" id="KW-0396">Initiation factor</keyword>
<dbReference type="GO" id="GO:0005850">
    <property type="term" value="C:eukaryotic translation initiation factor 2 complex"/>
    <property type="evidence" value="ECO:0007669"/>
    <property type="project" value="TreeGrafter"/>
</dbReference>
<sequence>MPRTFPINLKCASFTAPPPLFPPSSFPFMSLATFWTIGHVAHGKSTVVIAIQTVNTVNTVRFNNEQIRDITIELGYANAEIYKCDTDYQSKCEREGCNGTCRLTRHVSFVDCPGRSILMSTILSGAAIMDGALVLVASNGSCPQPQTSKHLAAIEIMKLNIFFIHVILASHSPVVPTSAQLKFNIDAILKSLVQIPTPIRDFPATPRMIVIHSFDIRGVASGSILQGVLKLGDEIVIRPGIVTLDPTLGRKQWKPIYSRFECLLAESNSLQFAVPGGLIGVGTLLGLRRSLTSAYDQLQFNFFLLRRLLGLNDERHDLKADVTQIALTAPACTQVGEKVAWSRRIDKHWRLIGCVTIINENLVKLKGTA</sequence>
<keyword evidence="6" id="KW-0342">GTP-binding</keyword>
<reference evidence="10" key="1">
    <citation type="journal article" date="2020" name="Stud. Mycol.">
        <title>101 Dothideomycetes genomes: a test case for predicting lifestyles and emergence of pathogens.</title>
        <authorList>
            <person name="Haridas S."/>
            <person name="Albert R."/>
            <person name="Binder M."/>
            <person name="Bloem J."/>
            <person name="Labutti K."/>
            <person name="Salamov A."/>
            <person name="Andreopoulos B."/>
            <person name="Baker S."/>
            <person name="Barry K."/>
            <person name="Bills G."/>
            <person name="Bluhm B."/>
            <person name="Cannon C."/>
            <person name="Castanera R."/>
            <person name="Culley D."/>
            <person name="Daum C."/>
            <person name="Ezra D."/>
            <person name="Gonzalez J."/>
            <person name="Henrissat B."/>
            <person name="Kuo A."/>
            <person name="Liang C."/>
            <person name="Lipzen A."/>
            <person name="Lutzoni F."/>
            <person name="Magnuson J."/>
            <person name="Mondo S."/>
            <person name="Nolan M."/>
            <person name="Ohm R."/>
            <person name="Pangilinan J."/>
            <person name="Park H.-J."/>
            <person name="Ramirez L."/>
            <person name="Alfaro M."/>
            <person name="Sun H."/>
            <person name="Tritt A."/>
            <person name="Yoshinaga Y."/>
            <person name="Zwiers L.-H."/>
            <person name="Turgeon B."/>
            <person name="Goodwin S."/>
            <person name="Spatafora J."/>
            <person name="Crous P."/>
            <person name="Grigoriev I."/>
        </authorList>
    </citation>
    <scope>NUCLEOTIDE SEQUENCE</scope>
    <source>
        <strain evidence="10">CBS 207.26</strain>
    </source>
</reference>
<protein>
    <recommendedName>
        <fullName evidence="2">protein-synthesizing GTPase</fullName>
        <ecNumber evidence="2">3.6.5.3</ecNumber>
    </recommendedName>
</protein>